<accession>X1SCJ3</accession>
<reference evidence="2" key="1">
    <citation type="journal article" date="2014" name="Front. Microbiol.">
        <title>High frequency of phylogenetically diverse reductive dehalogenase-homologous genes in deep subseafloor sedimentary metagenomes.</title>
        <authorList>
            <person name="Kawai M."/>
            <person name="Futagami T."/>
            <person name="Toyoda A."/>
            <person name="Takaki Y."/>
            <person name="Nishi S."/>
            <person name="Hori S."/>
            <person name="Arai W."/>
            <person name="Tsubouchi T."/>
            <person name="Morono Y."/>
            <person name="Uchiyama I."/>
            <person name="Ito T."/>
            <person name="Fujiyama A."/>
            <person name="Inagaki F."/>
            <person name="Takami H."/>
        </authorList>
    </citation>
    <scope>NUCLEOTIDE SEQUENCE</scope>
    <source>
        <strain evidence="2">Expedition CK06-06</strain>
    </source>
</reference>
<sequence length="203" mass="22255">MSEKIIIVGFVVILILSLSGCTDFPDDNGGNGDNGGDGGNGGDNGDDTDDWVIETVASPTESGTSVGTYNSIDIDSAAKPHIAYYSYQEGDVKYAKQITPNHWETETVDSDGSVGRYVSMDLDLDDNAHIAYYYHGFSYQGKAMYAHWDGSSWMVETIDEGGDVGWYASIAVDTHYYTPHVAYFDATNYRVKYAKRTGPDSWD</sequence>
<dbReference type="EMBL" id="BARW01017730">
    <property type="protein sequence ID" value="GAI90752.1"/>
    <property type="molecule type" value="Genomic_DNA"/>
</dbReference>
<comment type="caution">
    <text evidence="2">The sequence shown here is derived from an EMBL/GenBank/DDBJ whole genome shotgun (WGS) entry which is preliminary data.</text>
</comment>
<feature type="region of interest" description="Disordered" evidence="1">
    <location>
        <begin position="27"/>
        <end position="50"/>
    </location>
</feature>
<proteinExistence type="predicted"/>
<name>X1SCJ3_9ZZZZ</name>
<feature type="compositionally biased region" description="Gly residues" evidence="1">
    <location>
        <begin position="29"/>
        <end position="43"/>
    </location>
</feature>
<dbReference type="AlphaFoldDB" id="X1SCJ3"/>
<evidence type="ECO:0000313" key="2">
    <source>
        <dbReference type="EMBL" id="GAI90752.1"/>
    </source>
</evidence>
<evidence type="ECO:0000256" key="1">
    <source>
        <dbReference type="SAM" id="MobiDB-lite"/>
    </source>
</evidence>
<organism evidence="2">
    <name type="scientific">marine sediment metagenome</name>
    <dbReference type="NCBI Taxonomy" id="412755"/>
    <lineage>
        <taxon>unclassified sequences</taxon>
        <taxon>metagenomes</taxon>
        <taxon>ecological metagenomes</taxon>
    </lineage>
</organism>
<dbReference type="PROSITE" id="PS51257">
    <property type="entry name" value="PROKAR_LIPOPROTEIN"/>
    <property type="match status" value="1"/>
</dbReference>
<gene>
    <name evidence="2" type="ORF">S12H4_30555</name>
</gene>
<protein>
    <submittedName>
        <fullName evidence="2">Uncharacterized protein</fullName>
    </submittedName>
</protein>
<feature type="non-terminal residue" evidence="2">
    <location>
        <position position="203"/>
    </location>
</feature>
<dbReference type="Gene3D" id="2.120.10.70">
    <property type="entry name" value="Fucose-specific lectin"/>
    <property type="match status" value="1"/>
</dbReference>